<dbReference type="InterPro" id="IPR016181">
    <property type="entry name" value="Acyl_CoA_acyltransferase"/>
</dbReference>
<dbReference type="SUPFAM" id="SSF55729">
    <property type="entry name" value="Acyl-CoA N-acyltransferases (Nat)"/>
    <property type="match status" value="1"/>
</dbReference>
<dbReference type="EMBL" id="JBHSTE010000006">
    <property type="protein sequence ID" value="MFC6334540.1"/>
    <property type="molecule type" value="Genomic_DNA"/>
</dbReference>
<comment type="caution">
    <text evidence="2">The sequence shown here is derived from an EMBL/GenBank/DDBJ whole genome shotgun (WGS) entry which is preliminary data.</text>
</comment>
<accession>A0ABW1VAN0</accession>
<dbReference type="RefSeq" id="WP_379237167.1">
    <property type="nucleotide sequence ID" value="NZ_JBHSTE010000006.1"/>
</dbReference>
<dbReference type="InterPro" id="IPR039143">
    <property type="entry name" value="GNPNAT1-like"/>
</dbReference>
<gene>
    <name evidence="2" type="ORF">ACFP56_18075</name>
</gene>
<evidence type="ECO:0000313" key="2">
    <source>
        <dbReference type="EMBL" id="MFC6334540.1"/>
    </source>
</evidence>
<sequence length="149" mass="17300">MKWSIKHFNELTNLEVYQMIKLRTDVFVVEQESIYSDCDNKDLDAYHVQLRDEQDQLVGYCRLLNQGVSYEGYSIGRVIIAPSLRGTGYGDQLVMRAVSFIKEHWNGKVITISAQHRLQKFYEKAGFQAESEPYLEDGIPHIQMSLHIL</sequence>
<dbReference type="PANTHER" id="PTHR13355:SF11">
    <property type="entry name" value="GLUCOSAMINE 6-PHOSPHATE N-ACETYLTRANSFERASE"/>
    <property type="match status" value="1"/>
</dbReference>
<dbReference type="Pfam" id="PF13673">
    <property type="entry name" value="Acetyltransf_10"/>
    <property type="match status" value="1"/>
</dbReference>
<name>A0ABW1VAN0_9BACL</name>
<keyword evidence="3" id="KW-1185">Reference proteome</keyword>
<proteinExistence type="predicted"/>
<evidence type="ECO:0000313" key="3">
    <source>
        <dbReference type="Proteomes" id="UP001596233"/>
    </source>
</evidence>
<dbReference type="PANTHER" id="PTHR13355">
    <property type="entry name" value="GLUCOSAMINE 6-PHOSPHATE N-ACETYLTRANSFERASE"/>
    <property type="match status" value="1"/>
</dbReference>
<protein>
    <submittedName>
        <fullName evidence="2">GNAT family N-acetyltransferase</fullName>
    </submittedName>
</protein>
<evidence type="ECO:0000259" key="1">
    <source>
        <dbReference type="PROSITE" id="PS51186"/>
    </source>
</evidence>
<feature type="domain" description="N-acetyltransferase" evidence="1">
    <location>
        <begin position="6"/>
        <end position="149"/>
    </location>
</feature>
<dbReference type="InterPro" id="IPR000182">
    <property type="entry name" value="GNAT_dom"/>
</dbReference>
<dbReference type="CDD" id="cd04301">
    <property type="entry name" value="NAT_SF"/>
    <property type="match status" value="1"/>
</dbReference>
<organism evidence="2 3">
    <name type="scientific">Paenibacillus septentrionalis</name>
    <dbReference type="NCBI Taxonomy" id="429342"/>
    <lineage>
        <taxon>Bacteria</taxon>
        <taxon>Bacillati</taxon>
        <taxon>Bacillota</taxon>
        <taxon>Bacilli</taxon>
        <taxon>Bacillales</taxon>
        <taxon>Paenibacillaceae</taxon>
        <taxon>Paenibacillus</taxon>
    </lineage>
</organism>
<dbReference type="Proteomes" id="UP001596233">
    <property type="component" value="Unassembled WGS sequence"/>
</dbReference>
<dbReference type="Gene3D" id="3.40.630.30">
    <property type="match status" value="1"/>
</dbReference>
<dbReference type="PROSITE" id="PS51186">
    <property type="entry name" value="GNAT"/>
    <property type="match status" value="1"/>
</dbReference>
<reference evidence="3" key="1">
    <citation type="journal article" date="2019" name="Int. J. Syst. Evol. Microbiol.">
        <title>The Global Catalogue of Microorganisms (GCM) 10K type strain sequencing project: providing services to taxonomists for standard genome sequencing and annotation.</title>
        <authorList>
            <consortium name="The Broad Institute Genomics Platform"/>
            <consortium name="The Broad Institute Genome Sequencing Center for Infectious Disease"/>
            <person name="Wu L."/>
            <person name="Ma J."/>
        </authorList>
    </citation>
    <scope>NUCLEOTIDE SEQUENCE [LARGE SCALE GENOMIC DNA]</scope>
    <source>
        <strain evidence="3">PCU 280</strain>
    </source>
</reference>